<organism evidence="5 6">
    <name type="scientific">Candidatus Enterococcus courvalinii</name>
    <dbReference type="NCBI Taxonomy" id="2815329"/>
    <lineage>
        <taxon>Bacteria</taxon>
        <taxon>Bacillati</taxon>
        <taxon>Bacillota</taxon>
        <taxon>Bacilli</taxon>
        <taxon>Lactobacillales</taxon>
        <taxon>Enterococcaceae</taxon>
        <taxon>Enterococcus</taxon>
    </lineage>
</organism>
<sequence>MKDERKNTPVIRFAGFFDAWELRKLGEVAEIVGGGTPSTGNPEYWGRDIDWYSPAEIGDQDYVSGSQKKITHLGLQKSSAKILPAGTVLFTSRAGIGSTAILAKEGATNQGFQSILPRKNVLDSYFIYSRTGELKRYGEVTGAGSTFVEVSGKQMAQMPICIPDIKEQEQIGSFFKQLDGTITLHQRKIEAIQQIKKGFLQQMFPTNEESVPRGRFADFEEKWEQRKLSELAESFEYGLNATSTDYNGENKYLRITDIDDNSREFIQDGLTSPDIDLSSADNYKLQKGDVLFARTGASVGKTYRYQEKDGLVYYAGFLIRARIKPEFDSDFVFQNTLTDRYNNFIRITSQRSGQPGVNAKEYGDFQISVPNFDEQKKIGKFFKSIDDLFTLHQDQLNKLKTVKKAYLQNMFI</sequence>
<dbReference type="EMBL" id="JAFLWI010000004">
    <property type="protein sequence ID" value="MBO0481323.1"/>
    <property type="molecule type" value="Genomic_DNA"/>
</dbReference>
<comment type="caution">
    <text evidence="5">The sequence shown here is derived from an EMBL/GenBank/DDBJ whole genome shotgun (WGS) entry which is preliminary data.</text>
</comment>
<evidence type="ECO:0000259" key="4">
    <source>
        <dbReference type="Pfam" id="PF01420"/>
    </source>
</evidence>
<evidence type="ECO:0000256" key="3">
    <source>
        <dbReference type="ARBA" id="ARBA00023125"/>
    </source>
</evidence>
<evidence type="ECO:0000313" key="6">
    <source>
        <dbReference type="Proteomes" id="UP000664832"/>
    </source>
</evidence>
<dbReference type="Proteomes" id="UP000664832">
    <property type="component" value="Unassembled WGS sequence"/>
</dbReference>
<keyword evidence="5" id="KW-0378">Hydrolase</keyword>
<dbReference type="PANTHER" id="PTHR30408">
    <property type="entry name" value="TYPE-1 RESTRICTION ENZYME ECOKI SPECIFICITY PROTEIN"/>
    <property type="match status" value="1"/>
</dbReference>
<dbReference type="Gene3D" id="3.90.220.20">
    <property type="entry name" value="DNA methylase specificity domains"/>
    <property type="match status" value="2"/>
</dbReference>
<dbReference type="InterPro" id="IPR044946">
    <property type="entry name" value="Restrct_endonuc_typeI_TRD_sf"/>
</dbReference>
<evidence type="ECO:0000256" key="1">
    <source>
        <dbReference type="ARBA" id="ARBA00010923"/>
    </source>
</evidence>
<keyword evidence="3" id="KW-0238">DNA-binding</keyword>
<keyword evidence="5" id="KW-0540">Nuclease</keyword>
<name>A0ABS3HXX6_9ENTE</name>
<proteinExistence type="inferred from homology"/>
<evidence type="ECO:0000313" key="5">
    <source>
        <dbReference type="EMBL" id="MBO0481323.1"/>
    </source>
</evidence>
<keyword evidence="6" id="KW-1185">Reference proteome</keyword>
<dbReference type="CDD" id="cd17273">
    <property type="entry name" value="RMtype1_S_EcoJA69PI-TRD1-CR1_like"/>
    <property type="match status" value="1"/>
</dbReference>
<dbReference type="InterPro" id="IPR000055">
    <property type="entry name" value="Restrct_endonuc_typeI_TRD"/>
</dbReference>
<gene>
    <name evidence="5" type="ORF">JZO71_03160</name>
</gene>
<accession>A0ABS3HXX6</accession>
<feature type="domain" description="Type I restriction modification DNA specificity" evidence="4">
    <location>
        <begin position="19"/>
        <end position="194"/>
    </location>
</feature>
<dbReference type="PANTHER" id="PTHR30408:SF13">
    <property type="entry name" value="TYPE I RESTRICTION ENZYME HINDI SPECIFICITY SUBUNIT"/>
    <property type="match status" value="1"/>
</dbReference>
<feature type="domain" description="Type I restriction modification DNA specificity" evidence="4">
    <location>
        <begin position="221"/>
        <end position="400"/>
    </location>
</feature>
<reference evidence="5 6" key="1">
    <citation type="submission" date="2021-03" db="EMBL/GenBank/DDBJ databases">
        <title>Enterococcal diversity collection.</title>
        <authorList>
            <person name="Gilmore M.S."/>
            <person name="Schwartzman J."/>
            <person name="Van Tyne D."/>
            <person name="Martin M."/>
            <person name="Earl A.M."/>
            <person name="Manson A.L."/>
            <person name="Straub T."/>
            <person name="Salamzade R."/>
            <person name="Saavedra J."/>
            <person name="Lebreton F."/>
            <person name="Prichula J."/>
            <person name="Schaufler K."/>
            <person name="Gaca A."/>
            <person name="Sgardioli B."/>
            <person name="Wagenaar J."/>
            <person name="Strong T."/>
        </authorList>
    </citation>
    <scope>NUCLEOTIDE SEQUENCE [LARGE SCALE GENOMIC DNA]</scope>
    <source>
        <strain evidence="5 6">MSG2901</strain>
    </source>
</reference>
<dbReference type="InterPro" id="IPR052021">
    <property type="entry name" value="Type-I_RS_S_subunit"/>
</dbReference>
<dbReference type="SUPFAM" id="SSF116734">
    <property type="entry name" value="DNA methylase specificity domain"/>
    <property type="match status" value="2"/>
</dbReference>
<protein>
    <submittedName>
        <fullName evidence="5">Restriction endonuclease subunit S</fullName>
    </submittedName>
</protein>
<dbReference type="GO" id="GO:0004519">
    <property type="term" value="F:endonuclease activity"/>
    <property type="evidence" value="ECO:0007669"/>
    <property type="project" value="UniProtKB-KW"/>
</dbReference>
<evidence type="ECO:0000256" key="2">
    <source>
        <dbReference type="ARBA" id="ARBA00022747"/>
    </source>
</evidence>
<keyword evidence="5" id="KW-0255">Endonuclease</keyword>
<dbReference type="RefSeq" id="WP_206898150.1">
    <property type="nucleotide sequence ID" value="NZ_JAFLWI010000004.1"/>
</dbReference>
<dbReference type="Pfam" id="PF01420">
    <property type="entry name" value="Methylase_S"/>
    <property type="match status" value="2"/>
</dbReference>
<comment type="similarity">
    <text evidence="1">Belongs to the type-I restriction system S methylase family.</text>
</comment>
<keyword evidence="2" id="KW-0680">Restriction system</keyword>
<dbReference type="CDD" id="cd17521">
    <property type="entry name" value="RMtype1_S_Sau13435ORF2165P_TRD2-CR2_like"/>
    <property type="match status" value="1"/>
</dbReference>